<name>A0ABZ3HAF4_9BACT</name>
<comment type="subcellular location">
    <subcellularLocation>
        <location evidence="1">Membrane</location>
        <topology evidence="1">Multi-pass membrane protein</topology>
    </subcellularLocation>
</comment>
<feature type="transmembrane region" description="Helical" evidence="7">
    <location>
        <begin position="219"/>
        <end position="238"/>
    </location>
</feature>
<dbReference type="RefSeq" id="WP_345970289.1">
    <property type="nucleotide sequence ID" value="NZ_CP147920.1"/>
</dbReference>
<dbReference type="PANTHER" id="PTHR36838">
    <property type="entry name" value="AUXIN EFFLUX CARRIER FAMILY PROTEIN"/>
    <property type="match status" value="1"/>
</dbReference>
<feature type="transmembrane region" description="Helical" evidence="7">
    <location>
        <begin position="155"/>
        <end position="177"/>
    </location>
</feature>
<evidence type="ECO:0000256" key="7">
    <source>
        <dbReference type="SAM" id="Phobius"/>
    </source>
</evidence>
<evidence type="ECO:0000256" key="5">
    <source>
        <dbReference type="ARBA" id="ARBA00022989"/>
    </source>
</evidence>
<feature type="transmembrane region" description="Helical" evidence="7">
    <location>
        <begin position="93"/>
        <end position="117"/>
    </location>
</feature>
<organism evidence="8 9">
    <name type="scientific">Sulfurimonas diazotrophicus</name>
    <dbReference type="NCBI Taxonomy" id="3131939"/>
    <lineage>
        <taxon>Bacteria</taxon>
        <taxon>Pseudomonadati</taxon>
        <taxon>Campylobacterota</taxon>
        <taxon>Epsilonproteobacteria</taxon>
        <taxon>Campylobacterales</taxon>
        <taxon>Sulfurimonadaceae</taxon>
        <taxon>Sulfurimonas</taxon>
    </lineage>
</organism>
<keyword evidence="5 7" id="KW-1133">Transmembrane helix</keyword>
<feature type="transmembrane region" description="Helical" evidence="7">
    <location>
        <begin position="250"/>
        <end position="270"/>
    </location>
</feature>
<dbReference type="InterPro" id="IPR004776">
    <property type="entry name" value="Mem_transp_PIN-like"/>
</dbReference>
<dbReference type="Proteomes" id="UP001447842">
    <property type="component" value="Chromosome"/>
</dbReference>
<keyword evidence="6 7" id="KW-0472">Membrane</keyword>
<dbReference type="PANTHER" id="PTHR36838:SF1">
    <property type="entry name" value="SLR1864 PROTEIN"/>
    <property type="match status" value="1"/>
</dbReference>
<evidence type="ECO:0000256" key="2">
    <source>
        <dbReference type="ARBA" id="ARBA00022448"/>
    </source>
</evidence>
<evidence type="ECO:0000256" key="6">
    <source>
        <dbReference type="ARBA" id="ARBA00023136"/>
    </source>
</evidence>
<evidence type="ECO:0000313" key="8">
    <source>
        <dbReference type="EMBL" id="XAU15211.1"/>
    </source>
</evidence>
<accession>A0ABZ3HAF4</accession>
<keyword evidence="9" id="KW-1185">Reference proteome</keyword>
<dbReference type="EMBL" id="CP147920">
    <property type="protein sequence ID" value="XAU15211.1"/>
    <property type="molecule type" value="Genomic_DNA"/>
</dbReference>
<evidence type="ECO:0000256" key="1">
    <source>
        <dbReference type="ARBA" id="ARBA00004141"/>
    </source>
</evidence>
<feature type="transmembrane region" description="Helical" evidence="7">
    <location>
        <begin position="34"/>
        <end position="52"/>
    </location>
</feature>
<feature type="transmembrane region" description="Helical" evidence="7">
    <location>
        <begin position="189"/>
        <end position="207"/>
    </location>
</feature>
<protein>
    <submittedName>
        <fullName evidence="8">AEC family transporter</fullName>
    </submittedName>
</protein>
<keyword evidence="3" id="KW-1003">Cell membrane</keyword>
<feature type="transmembrane region" description="Helical" evidence="7">
    <location>
        <begin position="6"/>
        <end position="22"/>
    </location>
</feature>
<evidence type="ECO:0000256" key="4">
    <source>
        <dbReference type="ARBA" id="ARBA00022692"/>
    </source>
</evidence>
<evidence type="ECO:0000313" key="9">
    <source>
        <dbReference type="Proteomes" id="UP001447842"/>
    </source>
</evidence>
<reference evidence="8 9" key="1">
    <citation type="submission" date="2024-03" db="EMBL/GenBank/DDBJ databases">
        <title>Sulfurimonas sp. HSL3-1.</title>
        <authorList>
            <person name="Wang S."/>
        </authorList>
    </citation>
    <scope>NUCLEOTIDE SEQUENCE [LARGE SCALE GENOMIC DNA]</scope>
    <source>
        <strain evidence="8 9">HSL3-1</strain>
    </source>
</reference>
<keyword evidence="2" id="KW-0813">Transport</keyword>
<sequence>MNSAIVSVLGIYLFIGVGYLAKRSFKEQIDERTITLLSVYFLQIFLTLWGLLKRPIDTTLLQTPLLYIGITLSLVAVTMFASRLLFADVKERSIATVAALIGNTGNLGIPLGIALFGEESVPYTTIINLANVFFVYTFGVYYYSRGNFSVRDSLLNIVKLPVLWAALVAIALNLGGYRPSGTVEETLTMGAYASMVMQLVLFGIYLYDTKITELNRVLIGWVNGLKFLAVPAVTYAILSLTNLPEMVKGILFMEMLMPLAVANVNLASLYDCRPKALTALVFITSVLFLGIIFAAMRYVPWLTI</sequence>
<feature type="transmembrane region" description="Helical" evidence="7">
    <location>
        <begin position="64"/>
        <end position="86"/>
    </location>
</feature>
<feature type="transmembrane region" description="Helical" evidence="7">
    <location>
        <begin position="123"/>
        <end position="143"/>
    </location>
</feature>
<keyword evidence="4 7" id="KW-0812">Transmembrane</keyword>
<feature type="transmembrane region" description="Helical" evidence="7">
    <location>
        <begin position="277"/>
        <end position="299"/>
    </location>
</feature>
<gene>
    <name evidence="8" type="ORF">WCY31_00575</name>
</gene>
<evidence type="ECO:0000256" key="3">
    <source>
        <dbReference type="ARBA" id="ARBA00022475"/>
    </source>
</evidence>
<proteinExistence type="predicted"/>
<dbReference type="Pfam" id="PF03547">
    <property type="entry name" value="Mem_trans"/>
    <property type="match status" value="2"/>
</dbReference>